<evidence type="ECO:0000313" key="1">
    <source>
        <dbReference type="EMBL" id="KIJ38247.1"/>
    </source>
</evidence>
<gene>
    <name evidence="1" type="ORF">M422DRAFT_259157</name>
</gene>
<dbReference type="EMBL" id="KN837162">
    <property type="protein sequence ID" value="KIJ38247.1"/>
    <property type="molecule type" value="Genomic_DNA"/>
</dbReference>
<dbReference type="OrthoDB" id="7464126at2759"/>
<organism evidence="1 2">
    <name type="scientific">Sphaerobolus stellatus (strain SS14)</name>
    <dbReference type="NCBI Taxonomy" id="990650"/>
    <lineage>
        <taxon>Eukaryota</taxon>
        <taxon>Fungi</taxon>
        <taxon>Dikarya</taxon>
        <taxon>Basidiomycota</taxon>
        <taxon>Agaricomycotina</taxon>
        <taxon>Agaricomycetes</taxon>
        <taxon>Phallomycetidae</taxon>
        <taxon>Geastrales</taxon>
        <taxon>Sphaerobolaceae</taxon>
        <taxon>Sphaerobolus</taxon>
    </lineage>
</organism>
<accession>A0A0C9V9N5</accession>
<protein>
    <submittedName>
        <fullName evidence="1">Uncharacterized protein</fullName>
    </submittedName>
</protein>
<sequence>MTSRQETYPADGFQSLSLEEISLRSNIDEDITHYVTEIVEEEPKLLRWSVELRTEIACTLKYKAKETFRWVESRIESLKKCRRAFDVKETFGSLPKTLDETYKRILLAVEEEDRTYVARLLAWVVFTSEPLCLEILVEAIVFEPDMSELDPDRRFVDPKDILGFCGNIFNPWYQKCGYWQCGCKDSGHRNRLHLTLSHYTVQEYLLSDRMQSDADLARCT</sequence>
<reference evidence="1 2" key="1">
    <citation type="submission" date="2014-06" db="EMBL/GenBank/DDBJ databases">
        <title>Evolutionary Origins and Diversification of the Mycorrhizal Mutualists.</title>
        <authorList>
            <consortium name="DOE Joint Genome Institute"/>
            <consortium name="Mycorrhizal Genomics Consortium"/>
            <person name="Kohler A."/>
            <person name="Kuo A."/>
            <person name="Nagy L.G."/>
            <person name="Floudas D."/>
            <person name="Copeland A."/>
            <person name="Barry K.W."/>
            <person name="Cichocki N."/>
            <person name="Veneault-Fourrey C."/>
            <person name="LaButti K."/>
            <person name="Lindquist E.A."/>
            <person name="Lipzen A."/>
            <person name="Lundell T."/>
            <person name="Morin E."/>
            <person name="Murat C."/>
            <person name="Riley R."/>
            <person name="Ohm R."/>
            <person name="Sun H."/>
            <person name="Tunlid A."/>
            <person name="Henrissat B."/>
            <person name="Grigoriev I.V."/>
            <person name="Hibbett D.S."/>
            <person name="Martin F."/>
        </authorList>
    </citation>
    <scope>NUCLEOTIDE SEQUENCE [LARGE SCALE GENOMIC DNA]</scope>
    <source>
        <strain evidence="1 2">SS14</strain>
    </source>
</reference>
<dbReference type="PANTHER" id="PTHR10039:SF16">
    <property type="entry name" value="GPI INOSITOL-DEACYLASE"/>
    <property type="match status" value="1"/>
</dbReference>
<proteinExistence type="predicted"/>
<keyword evidence="2" id="KW-1185">Reference proteome</keyword>
<name>A0A0C9V9N5_SPHS4</name>
<dbReference type="PANTHER" id="PTHR10039">
    <property type="entry name" value="AMELOGENIN"/>
    <property type="match status" value="1"/>
</dbReference>
<dbReference type="HOGENOM" id="CLU_082492_0_0_1"/>
<dbReference type="Proteomes" id="UP000054279">
    <property type="component" value="Unassembled WGS sequence"/>
</dbReference>
<dbReference type="AlphaFoldDB" id="A0A0C9V9N5"/>
<evidence type="ECO:0000313" key="2">
    <source>
        <dbReference type="Proteomes" id="UP000054279"/>
    </source>
</evidence>